<keyword evidence="2" id="KW-1185">Reference proteome</keyword>
<organism evidence="3">
    <name type="scientific">Angiostrongylus costaricensis</name>
    <name type="common">Nematode worm</name>
    <dbReference type="NCBI Taxonomy" id="334426"/>
    <lineage>
        <taxon>Eukaryota</taxon>
        <taxon>Metazoa</taxon>
        <taxon>Ecdysozoa</taxon>
        <taxon>Nematoda</taxon>
        <taxon>Chromadorea</taxon>
        <taxon>Rhabditida</taxon>
        <taxon>Rhabditina</taxon>
        <taxon>Rhabditomorpha</taxon>
        <taxon>Strongyloidea</taxon>
        <taxon>Metastrongylidae</taxon>
        <taxon>Angiostrongylus</taxon>
    </lineage>
</organism>
<dbReference type="EMBL" id="UYYA01004015">
    <property type="protein sequence ID" value="VDM58793.1"/>
    <property type="molecule type" value="Genomic_DNA"/>
</dbReference>
<evidence type="ECO:0000313" key="3">
    <source>
        <dbReference type="WBParaSite" id="ACOC_0000720701-mRNA-1"/>
    </source>
</evidence>
<protein>
    <submittedName>
        <fullName evidence="3">Phage protein</fullName>
    </submittedName>
</protein>
<accession>A0A0R3PPQ5</accession>
<dbReference type="WBParaSite" id="ACOC_0000720701-mRNA-1">
    <property type="protein sequence ID" value="ACOC_0000720701-mRNA-1"/>
    <property type="gene ID" value="ACOC_0000720701"/>
</dbReference>
<proteinExistence type="predicted"/>
<reference evidence="3" key="1">
    <citation type="submission" date="2017-02" db="UniProtKB">
        <authorList>
            <consortium name="WormBaseParasite"/>
        </authorList>
    </citation>
    <scope>IDENTIFICATION</scope>
</reference>
<gene>
    <name evidence="1" type="ORF">ACOC_LOCUS7208</name>
</gene>
<evidence type="ECO:0000313" key="2">
    <source>
        <dbReference type="Proteomes" id="UP000267027"/>
    </source>
</evidence>
<evidence type="ECO:0000313" key="1">
    <source>
        <dbReference type="EMBL" id="VDM58793.1"/>
    </source>
</evidence>
<dbReference type="AlphaFoldDB" id="A0A0R3PPQ5"/>
<name>A0A0R3PPQ5_ANGCS</name>
<reference evidence="1 2" key="2">
    <citation type="submission" date="2018-11" db="EMBL/GenBank/DDBJ databases">
        <authorList>
            <consortium name="Pathogen Informatics"/>
        </authorList>
    </citation>
    <scope>NUCLEOTIDE SEQUENCE [LARGE SCALE GENOMIC DNA]</scope>
    <source>
        <strain evidence="1 2">Costa Rica</strain>
    </source>
</reference>
<sequence length="159" mass="17490">MKAENSKVTKRRLSPETLEVICQRGIARAAGNRELTSELAKQCRQTRKEDLKERRAAVMLEAEEDGKSIDMPNMMTPLCVIIGNTVSAICNEDCMTGMGDKALPIPAQHSSISGTLTTTNVIMANWSREMWQAVVNRVVRAFQSGPFGSHFFSASATVQ</sequence>
<dbReference type="OrthoDB" id="5849309at2759"/>
<dbReference type="Proteomes" id="UP000267027">
    <property type="component" value="Unassembled WGS sequence"/>
</dbReference>